<dbReference type="Gene3D" id="3.90.79.10">
    <property type="entry name" value="Nucleoside Triphosphate Pyrophosphohydrolase"/>
    <property type="match status" value="1"/>
</dbReference>
<gene>
    <name evidence="8" type="ORF">CSC78_17790</name>
</gene>
<dbReference type="Proteomes" id="UP000781710">
    <property type="component" value="Unassembled WGS sequence"/>
</dbReference>
<dbReference type="InterPro" id="IPR015797">
    <property type="entry name" value="NUDIX_hydrolase-like_dom_sf"/>
</dbReference>
<dbReference type="NCBIfam" id="NF007980">
    <property type="entry name" value="PRK10707.1"/>
    <property type="match status" value="1"/>
</dbReference>
<organism evidence="8 9">
    <name type="scientific">Pseudoxanthomonas japonensis</name>
    <dbReference type="NCBI Taxonomy" id="69284"/>
    <lineage>
        <taxon>Bacteria</taxon>
        <taxon>Pseudomonadati</taxon>
        <taxon>Pseudomonadota</taxon>
        <taxon>Gammaproteobacteria</taxon>
        <taxon>Lysobacterales</taxon>
        <taxon>Lysobacteraceae</taxon>
        <taxon>Pseudoxanthomonas</taxon>
    </lineage>
</organism>
<dbReference type="PANTHER" id="PTHR12992">
    <property type="entry name" value="NUDIX HYDROLASE"/>
    <property type="match status" value="1"/>
</dbReference>
<keyword evidence="6" id="KW-0464">Manganese</keyword>
<dbReference type="InterPro" id="IPR045121">
    <property type="entry name" value="CoAse"/>
</dbReference>
<reference evidence="8 9" key="1">
    <citation type="submission" date="2017-10" db="EMBL/GenBank/DDBJ databases">
        <title>Whole genome sequencing of members of genus Pseudoxanthomonas.</title>
        <authorList>
            <person name="Kumar S."/>
            <person name="Bansal K."/>
            <person name="Kaur A."/>
            <person name="Patil P."/>
            <person name="Sharma S."/>
            <person name="Patil P.B."/>
        </authorList>
    </citation>
    <scope>NUCLEOTIDE SEQUENCE [LARGE SCALE GENOMIC DNA]</scope>
    <source>
        <strain evidence="8 9">DSM 17109</strain>
    </source>
</reference>
<evidence type="ECO:0000256" key="4">
    <source>
        <dbReference type="ARBA" id="ARBA00022801"/>
    </source>
</evidence>
<dbReference type="Pfam" id="PF00293">
    <property type="entry name" value="NUDIX"/>
    <property type="match status" value="1"/>
</dbReference>
<evidence type="ECO:0000256" key="6">
    <source>
        <dbReference type="ARBA" id="ARBA00023211"/>
    </source>
</evidence>
<dbReference type="EMBL" id="PDWW01000036">
    <property type="protein sequence ID" value="KAF1721654.1"/>
    <property type="molecule type" value="Genomic_DNA"/>
</dbReference>
<sequence>MNTAFRAVLSPCIGVCTLDSNGLCEGCLRTTSEIARWSQMNDDERLRLMEHVLPAREHARAPFALEQRLREGGDLRRALHPLGDVPSEAGWNHDDLIDLLPPGPLAEAAVLAGLVPRKDGTQVLLTRRTDGLRHHGGQVSFPGGRIEPSDADAVAAALRESHEEIALPASQVTPLGFLDPFTTISGFRVVPVVALVDPAFVPVPEPNEVADVFEVPLDYLLSPDNLRRVEVDYRGRRRVVLEYAWPGQRIWGATAAILFNLRQRLEQLA</sequence>
<dbReference type="RefSeq" id="WP_162339203.1">
    <property type="nucleotide sequence ID" value="NZ_JBHSRQ010000013.1"/>
</dbReference>
<proteinExistence type="predicted"/>
<evidence type="ECO:0000313" key="9">
    <source>
        <dbReference type="Proteomes" id="UP000781710"/>
    </source>
</evidence>
<dbReference type="PROSITE" id="PS51462">
    <property type="entry name" value="NUDIX"/>
    <property type="match status" value="1"/>
</dbReference>
<comment type="cofactor">
    <cofactor evidence="1">
        <name>Mn(2+)</name>
        <dbReference type="ChEBI" id="CHEBI:29035"/>
    </cofactor>
</comment>
<evidence type="ECO:0000259" key="7">
    <source>
        <dbReference type="PROSITE" id="PS51462"/>
    </source>
</evidence>
<accession>A0ABQ6ZCP2</accession>
<name>A0ABQ6ZCP2_9GAMM</name>
<dbReference type="InterPro" id="IPR010710">
    <property type="entry name" value="DUF1289"/>
</dbReference>
<feature type="domain" description="Nudix hydrolase" evidence="7">
    <location>
        <begin position="104"/>
        <end position="244"/>
    </location>
</feature>
<keyword evidence="3" id="KW-0479">Metal-binding</keyword>
<dbReference type="Pfam" id="PF06945">
    <property type="entry name" value="DUF1289"/>
    <property type="match status" value="1"/>
</dbReference>
<evidence type="ECO:0000256" key="2">
    <source>
        <dbReference type="ARBA" id="ARBA00001946"/>
    </source>
</evidence>
<evidence type="ECO:0000256" key="3">
    <source>
        <dbReference type="ARBA" id="ARBA00022723"/>
    </source>
</evidence>
<protein>
    <submittedName>
        <fullName evidence="8">CoA pyrophosphatase</fullName>
    </submittedName>
</protein>
<keyword evidence="5" id="KW-0460">Magnesium</keyword>
<dbReference type="PANTHER" id="PTHR12992:SF11">
    <property type="entry name" value="MITOCHONDRIAL COENZYME A DIPHOSPHATASE NUDT8"/>
    <property type="match status" value="1"/>
</dbReference>
<evidence type="ECO:0000313" key="8">
    <source>
        <dbReference type="EMBL" id="KAF1721654.1"/>
    </source>
</evidence>
<evidence type="ECO:0000256" key="5">
    <source>
        <dbReference type="ARBA" id="ARBA00022842"/>
    </source>
</evidence>
<comment type="caution">
    <text evidence="8">The sequence shown here is derived from an EMBL/GenBank/DDBJ whole genome shotgun (WGS) entry which is preliminary data.</text>
</comment>
<dbReference type="InterPro" id="IPR000086">
    <property type="entry name" value="NUDIX_hydrolase_dom"/>
</dbReference>
<evidence type="ECO:0000256" key="1">
    <source>
        <dbReference type="ARBA" id="ARBA00001936"/>
    </source>
</evidence>
<comment type="cofactor">
    <cofactor evidence="2">
        <name>Mg(2+)</name>
        <dbReference type="ChEBI" id="CHEBI:18420"/>
    </cofactor>
</comment>
<dbReference type="CDD" id="cd03426">
    <property type="entry name" value="NUDIX_CoAse_Nudt7"/>
    <property type="match status" value="1"/>
</dbReference>
<keyword evidence="4" id="KW-0378">Hydrolase</keyword>
<keyword evidence="9" id="KW-1185">Reference proteome</keyword>
<dbReference type="SUPFAM" id="SSF55811">
    <property type="entry name" value="Nudix"/>
    <property type="match status" value="1"/>
</dbReference>